<dbReference type="Proteomes" id="UP001642540">
    <property type="component" value="Unassembled WGS sequence"/>
</dbReference>
<keyword evidence="3" id="KW-1185">Reference proteome</keyword>
<evidence type="ECO:0000256" key="1">
    <source>
        <dbReference type="SAM" id="Phobius"/>
    </source>
</evidence>
<accession>A0ABP1RPZ0</accession>
<keyword evidence="1" id="KW-0812">Transmembrane</keyword>
<evidence type="ECO:0000313" key="2">
    <source>
        <dbReference type="EMBL" id="CAL8132818.1"/>
    </source>
</evidence>
<evidence type="ECO:0000313" key="3">
    <source>
        <dbReference type="Proteomes" id="UP001642540"/>
    </source>
</evidence>
<comment type="caution">
    <text evidence="2">The sequence shown here is derived from an EMBL/GenBank/DDBJ whole genome shotgun (WGS) entry which is preliminary data.</text>
</comment>
<keyword evidence="1" id="KW-0472">Membrane</keyword>
<feature type="transmembrane region" description="Helical" evidence="1">
    <location>
        <begin position="565"/>
        <end position="586"/>
    </location>
</feature>
<keyword evidence="1" id="KW-1133">Transmembrane helix</keyword>
<reference evidence="2 3" key="1">
    <citation type="submission" date="2024-08" db="EMBL/GenBank/DDBJ databases">
        <authorList>
            <person name="Cucini C."/>
            <person name="Frati F."/>
        </authorList>
    </citation>
    <scope>NUCLEOTIDE SEQUENCE [LARGE SCALE GENOMIC DNA]</scope>
</reference>
<feature type="transmembrane region" description="Helical" evidence="1">
    <location>
        <begin position="320"/>
        <end position="340"/>
    </location>
</feature>
<feature type="transmembrane region" description="Helical" evidence="1">
    <location>
        <begin position="361"/>
        <end position="377"/>
    </location>
</feature>
<organism evidence="2 3">
    <name type="scientific">Orchesella dallaii</name>
    <dbReference type="NCBI Taxonomy" id="48710"/>
    <lineage>
        <taxon>Eukaryota</taxon>
        <taxon>Metazoa</taxon>
        <taxon>Ecdysozoa</taxon>
        <taxon>Arthropoda</taxon>
        <taxon>Hexapoda</taxon>
        <taxon>Collembola</taxon>
        <taxon>Entomobryomorpha</taxon>
        <taxon>Entomobryoidea</taxon>
        <taxon>Orchesellidae</taxon>
        <taxon>Orchesellinae</taxon>
        <taxon>Orchesella</taxon>
    </lineage>
</organism>
<dbReference type="EMBL" id="CAXLJM020000093">
    <property type="protein sequence ID" value="CAL8132818.1"/>
    <property type="molecule type" value="Genomic_DNA"/>
</dbReference>
<name>A0ABP1RPZ0_9HEXA</name>
<gene>
    <name evidence="2" type="ORF">ODALV1_LOCUS24777</name>
</gene>
<protein>
    <submittedName>
        <fullName evidence="2">Uncharacterized protein</fullName>
    </submittedName>
</protein>
<proteinExistence type="predicted"/>
<sequence>MQESGGHSKNNLNRLLLTDSANHSSITLSHTIYDINNFGLLPWNDTSLDDTYHDENILNVSINEGYFRYRQRLSTPCVAFIFTVKSFNETVRAIQNSGYGSSNDAVFFIETSSLLEDDHVVNGFLNNLFYSEGPSFHATIVFFTSTSREVGVFCYFCFEKDKSIHKQYTQLLYSDLQIVSHKINSNGYGNLAYVYDVMGHATQSRAENCLLYYNPKRERTGVFGEHVNCSAPWAWEMSFVTRRLNMSATCNIDKIDENSNRWFLQARFGEGLMLTLPNEYIQTRGIIQFVDQVRLEAVSCRELATSRVINLSITSAFDKWSWGCLVIMIVLYGLTFRSITKGFDILWTFFGKPLMCSRRQCSLFILVFMVSLLSYIYQSVISSDSMQLAEYPGFFKLIKEGYKISVPDKRPVVSVINSLKNSTIESMTKQFGAHPLTVLNAGEYKFETLDFFRNMSRLKHVVTYQTHPHVITTIGKDVVAYMGDDLVCKVFSLSDYFEFPYRYTFRFWSYLSHPFSKALGHLFSAGIYNRLNNIMNARAGINIKKLRIVKSTTFSKPIPIALKSTIGICLCICAAVNGCALIWWILCWSREKKSEISGSFRHLKQKLYLKFTTSVTKVEDFKNLN</sequence>